<protein>
    <recommendedName>
        <fullName evidence="1">DUF8040 domain-containing protein</fullName>
    </recommendedName>
</protein>
<keyword evidence="3" id="KW-1185">Reference proteome</keyword>
<accession>A0ABR0PCK0</accession>
<proteinExistence type="predicted"/>
<evidence type="ECO:0000313" key="3">
    <source>
        <dbReference type="Proteomes" id="UP001358586"/>
    </source>
</evidence>
<gene>
    <name evidence="2" type="ORF">PVK06_023978</name>
</gene>
<dbReference type="Pfam" id="PF26138">
    <property type="entry name" value="DUF8040"/>
    <property type="match status" value="1"/>
</dbReference>
<comment type="caution">
    <text evidence="2">The sequence shown here is derived from an EMBL/GenBank/DDBJ whole genome shotgun (WGS) entry which is preliminary data.</text>
</comment>
<dbReference type="InterPro" id="IPR058353">
    <property type="entry name" value="DUF8040"/>
</dbReference>
<name>A0ABR0PCK0_GOSAR</name>
<dbReference type="EMBL" id="JARKNE010000007">
    <property type="protein sequence ID" value="KAK5819022.1"/>
    <property type="molecule type" value="Genomic_DNA"/>
</dbReference>
<organism evidence="2 3">
    <name type="scientific">Gossypium arboreum</name>
    <name type="common">Tree cotton</name>
    <name type="synonym">Gossypium nanking</name>
    <dbReference type="NCBI Taxonomy" id="29729"/>
    <lineage>
        <taxon>Eukaryota</taxon>
        <taxon>Viridiplantae</taxon>
        <taxon>Streptophyta</taxon>
        <taxon>Embryophyta</taxon>
        <taxon>Tracheophyta</taxon>
        <taxon>Spermatophyta</taxon>
        <taxon>Magnoliopsida</taxon>
        <taxon>eudicotyledons</taxon>
        <taxon>Gunneridae</taxon>
        <taxon>Pentapetalae</taxon>
        <taxon>rosids</taxon>
        <taxon>malvids</taxon>
        <taxon>Malvales</taxon>
        <taxon>Malvaceae</taxon>
        <taxon>Malvoideae</taxon>
        <taxon>Gossypium</taxon>
    </lineage>
</organism>
<reference evidence="2 3" key="1">
    <citation type="submission" date="2023-03" db="EMBL/GenBank/DDBJ databases">
        <title>WGS of Gossypium arboreum.</title>
        <authorList>
            <person name="Yu D."/>
        </authorList>
    </citation>
    <scope>NUCLEOTIDE SEQUENCE [LARGE SCALE GENOMIC DNA]</scope>
    <source>
        <tissue evidence="2">Leaf</tissue>
    </source>
</reference>
<evidence type="ECO:0000313" key="2">
    <source>
        <dbReference type="EMBL" id="KAK5819022.1"/>
    </source>
</evidence>
<feature type="domain" description="DUF8040" evidence="1">
    <location>
        <begin position="1"/>
        <end position="87"/>
    </location>
</feature>
<sequence>MWVDKVLNGHDDRCMNSFRMPKNIFHSLLHDLQTNYGLKHGEVSAMEKLALSLYILGNRESNSNATERFQRSRETVSRIFTDMLDIFARMGIDTIKLTEGQFEEILNHIRHDTRYWPHFKENIILWVQDIHKWQLCLNPNTHSTIVSNLTATVSNLTATVTNLTATAVFNLTRGDWWARWTKTSFLSKFVPLTKAVSQYSKVNIVTPREVSSLGVSFEGWIS</sequence>
<dbReference type="Proteomes" id="UP001358586">
    <property type="component" value="Chromosome 7"/>
</dbReference>
<evidence type="ECO:0000259" key="1">
    <source>
        <dbReference type="Pfam" id="PF26138"/>
    </source>
</evidence>